<evidence type="ECO:0000259" key="8">
    <source>
        <dbReference type="Pfam" id="PF13861"/>
    </source>
</evidence>
<dbReference type="STRING" id="745411.B3C1_09158"/>
<dbReference type="GO" id="GO:0044781">
    <property type="term" value="P:bacterial-type flagellum organization"/>
    <property type="evidence" value="ECO:0007669"/>
    <property type="project" value="UniProtKB-UniRule"/>
</dbReference>
<dbReference type="OrthoDB" id="9785233at2"/>
<feature type="domain" description="FlgD Tudor-like" evidence="8">
    <location>
        <begin position="83"/>
        <end position="211"/>
    </location>
</feature>
<sequence length="219" mass="23261">MSVSQVDNGSTNTSTGSGVASNSAGALQTEFLQLMVAQINNQDPLNPIDGTEYVSQLAQMSTVEGIQNMMSLQSQSNTLLDTQQVLQSTQLVGKQVSVPASNLSLDKEEAITGKVRLPESGESVTLKVTDVNGKVVQERDFGQQAAGDIPFELDTLPEGIYKFEVVVKNGDVSQSYTPYLNRQVEKVSIPANGGDIQLQVAGVGSMSLFSVSEFLGEPA</sequence>
<organism evidence="9 10">
    <name type="scientific">Gallaecimonas xiamenensis 3-C-1</name>
    <dbReference type="NCBI Taxonomy" id="745411"/>
    <lineage>
        <taxon>Bacteria</taxon>
        <taxon>Pseudomonadati</taxon>
        <taxon>Pseudomonadota</taxon>
        <taxon>Gammaproteobacteria</taxon>
        <taxon>Enterobacterales</taxon>
        <taxon>Gallaecimonadaceae</taxon>
        <taxon>Gallaecimonas</taxon>
    </lineage>
</organism>
<evidence type="ECO:0000313" key="10">
    <source>
        <dbReference type="Proteomes" id="UP000006755"/>
    </source>
</evidence>
<dbReference type="eggNOG" id="COG1843">
    <property type="taxonomic scope" value="Bacteria"/>
</dbReference>
<dbReference type="Gene3D" id="2.60.40.4070">
    <property type="match status" value="1"/>
</dbReference>
<keyword evidence="3 5" id="KW-1005">Bacterial flagellum biogenesis</keyword>
<keyword evidence="9" id="KW-0966">Cell projection</keyword>
<evidence type="ECO:0000256" key="2">
    <source>
        <dbReference type="ARBA" id="ARBA00016013"/>
    </source>
</evidence>
<dbReference type="InterPro" id="IPR025965">
    <property type="entry name" value="FlgD/Vpr_Ig-like"/>
</dbReference>
<dbReference type="Pfam" id="PF13861">
    <property type="entry name" value="FLgD_tudor"/>
    <property type="match status" value="1"/>
</dbReference>
<evidence type="ECO:0000256" key="5">
    <source>
        <dbReference type="RuleBase" id="RU362076"/>
    </source>
</evidence>
<dbReference type="InterPro" id="IPR005648">
    <property type="entry name" value="FlgD"/>
</dbReference>
<keyword evidence="9" id="KW-0282">Flagellum</keyword>
<feature type="domain" description="FlgD/Vpr Ig-like" evidence="7">
    <location>
        <begin position="103"/>
        <end position="171"/>
    </location>
</feature>
<dbReference type="Pfam" id="PF13860">
    <property type="entry name" value="FlgD_ig"/>
    <property type="match status" value="1"/>
</dbReference>
<dbReference type="RefSeq" id="WP_008484380.1">
    <property type="nucleotide sequence ID" value="NZ_AMRI01000011.1"/>
</dbReference>
<comment type="function">
    <text evidence="4 5">Required for flagellar hook formation. May act as a scaffolding protein.</text>
</comment>
<dbReference type="EMBL" id="AMRI01000011">
    <property type="protein sequence ID" value="EKE73975.1"/>
    <property type="molecule type" value="Genomic_DNA"/>
</dbReference>
<dbReference type="AlphaFoldDB" id="K2K9I4"/>
<gene>
    <name evidence="9" type="ORF">B3C1_09158</name>
</gene>
<evidence type="ECO:0000256" key="1">
    <source>
        <dbReference type="ARBA" id="ARBA00010577"/>
    </source>
</evidence>
<protein>
    <recommendedName>
        <fullName evidence="2 5">Basal-body rod modification protein FlgD</fullName>
    </recommendedName>
</protein>
<proteinExistence type="inferred from homology"/>
<feature type="region of interest" description="Disordered" evidence="6">
    <location>
        <begin position="1"/>
        <end position="21"/>
    </location>
</feature>
<comment type="caution">
    <text evidence="9">The sequence shown here is derived from an EMBL/GenBank/DDBJ whole genome shotgun (WGS) entry which is preliminary data.</text>
</comment>
<dbReference type="InterPro" id="IPR025963">
    <property type="entry name" value="FLgD_Tudor"/>
</dbReference>
<evidence type="ECO:0000256" key="6">
    <source>
        <dbReference type="SAM" id="MobiDB-lite"/>
    </source>
</evidence>
<keyword evidence="10" id="KW-1185">Reference proteome</keyword>
<reference evidence="9 10" key="1">
    <citation type="journal article" date="2012" name="J. Bacteriol.">
        <title>Genome Sequence of Gallaecimonas xiamenensis Type Strain 3-C-1.</title>
        <authorList>
            <person name="Lai Q."/>
            <person name="Wang L."/>
            <person name="Wang W."/>
            <person name="Shao Z."/>
        </authorList>
    </citation>
    <scope>NUCLEOTIDE SEQUENCE [LARGE SCALE GENOMIC DNA]</scope>
    <source>
        <strain evidence="9 10">3-C-1</strain>
    </source>
</reference>
<evidence type="ECO:0000256" key="3">
    <source>
        <dbReference type="ARBA" id="ARBA00022795"/>
    </source>
</evidence>
<dbReference type="Pfam" id="PF03963">
    <property type="entry name" value="FlgD"/>
    <property type="match status" value="1"/>
</dbReference>
<evidence type="ECO:0000256" key="4">
    <source>
        <dbReference type="ARBA" id="ARBA00024746"/>
    </source>
</evidence>
<dbReference type="Proteomes" id="UP000006755">
    <property type="component" value="Unassembled WGS sequence"/>
</dbReference>
<keyword evidence="9" id="KW-0969">Cilium</keyword>
<evidence type="ECO:0000313" key="9">
    <source>
        <dbReference type="EMBL" id="EKE73975.1"/>
    </source>
</evidence>
<name>K2K9I4_9GAMM</name>
<dbReference type="PATRIC" id="fig|745411.4.peg.1793"/>
<comment type="similarity">
    <text evidence="1 5">Belongs to the FlgD family.</text>
</comment>
<evidence type="ECO:0000259" key="7">
    <source>
        <dbReference type="Pfam" id="PF13860"/>
    </source>
</evidence>
<accession>K2K9I4</accession>
<dbReference type="Gene3D" id="2.30.30.910">
    <property type="match status" value="1"/>
</dbReference>